<dbReference type="RefSeq" id="WP_114645231.1">
    <property type="nucleotide sequence ID" value="NZ_QQNH01000005.1"/>
</dbReference>
<dbReference type="EMBL" id="QQNH01000005">
    <property type="protein sequence ID" value="RDE09685.1"/>
    <property type="molecule type" value="Genomic_DNA"/>
</dbReference>
<dbReference type="InterPro" id="IPR005545">
    <property type="entry name" value="YCII"/>
</dbReference>
<protein>
    <submittedName>
        <fullName evidence="3">YciI family protein</fullName>
    </submittedName>
</protein>
<dbReference type="SUPFAM" id="SSF54909">
    <property type="entry name" value="Dimeric alpha+beta barrel"/>
    <property type="match status" value="1"/>
</dbReference>
<accession>A0A369W755</accession>
<name>A0A369W755_9HYPH</name>
<evidence type="ECO:0000313" key="4">
    <source>
        <dbReference type="Proteomes" id="UP000253759"/>
    </source>
</evidence>
<evidence type="ECO:0000259" key="2">
    <source>
        <dbReference type="Pfam" id="PF03795"/>
    </source>
</evidence>
<evidence type="ECO:0000313" key="3">
    <source>
        <dbReference type="EMBL" id="RDE09685.1"/>
    </source>
</evidence>
<dbReference type="InterPro" id="IPR051807">
    <property type="entry name" value="Sec-metab_biosynth-assoc"/>
</dbReference>
<sequence>MTQMFAVIATDKQDHFEMRMQTRPSHLQYWEDNGDAMVLAGPLLGEDGKAMGSMMVVAAADRAEAERVVGADPYALAGVFDSVTITPWNWVIKRPEGM</sequence>
<dbReference type="Pfam" id="PF03795">
    <property type="entry name" value="YCII"/>
    <property type="match status" value="1"/>
</dbReference>
<dbReference type="Gene3D" id="3.30.70.1060">
    <property type="entry name" value="Dimeric alpha+beta barrel"/>
    <property type="match status" value="1"/>
</dbReference>
<evidence type="ECO:0000256" key="1">
    <source>
        <dbReference type="ARBA" id="ARBA00007689"/>
    </source>
</evidence>
<reference evidence="4" key="1">
    <citation type="submission" date="2018-07" db="EMBL/GenBank/DDBJ databases">
        <authorList>
            <person name="Liu B.-T."/>
            <person name="Du Z."/>
        </authorList>
    </citation>
    <scope>NUCLEOTIDE SEQUENCE [LARGE SCALE GENOMIC DNA]</scope>
    <source>
        <strain evidence="4">XYN52</strain>
    </source>
</reference>
<gene>
    <name evidence="3" type="ORF">DVH29_05890</name>
</gene>
<proteinExistence type="inferred from homology"/>
<organism evidence="3 4">
    <name type="scientific">Pelagibacterium lacus</name>
    <dbReference type="NCBI Taxonomy" id="2282655"/>
    <lineage>
        <taxon>Bacteria</taxon>
        <taxon>Pseudomonadati</taxon>
        <taxon>Pseudomonadota</taxon>
        <taxon>Alphaproteobacteria</taxon>
        <taxon>Hyphomicrobiales</taxon>
        <taxon>Devosiaceae</taxon>
        <taxon>Pelagibacterium</taxon>
    </lineage>
</organism>
<dbReference type="OrthoDB" id="2293521at2"/>
<feature type="domain" description="YCII-related" evidence="2">
    <location>
        <begin position="5"/>
        <end position="89"/>
    </location>
</feature>
<comment type="similarity">
    <text evidence="1">Belongs to the YciI family.</text>
</comment>
<keyword evidence="4" id="KW-1185">Reference proteome</keyword>
<dbReference type="PANTHER" id="PTHR33606">
    <property type="entry name" value="PROTEIN YCII"/>
    <property type="match status" value="1"/>
</dbReference>
<dbReference type="Proteomes" id="UP000253759">
    <property type="component" value="Unassembled WGS sequence"/>
</dbReference>
<comment type="caution">
    <text evidence="3">The sequence shown here is derived from an EMBL/GenBank/DDBJ whole genome shotgun (WGS) entry which is preliminary data.</text>
</comment>
<dbReference type="AlphaFoldDB" id="A0A369W755"/>
<dbReference type="InterPro" id="IPR011008">
    <property type="entry name" value="Dimeric_a/b-barrel"/>
</dbReference>
<dbReference type="PANTHER" id="PTHR33606:SF3">
    <property type="entry name" value="PROTEIN YCII"/>
    <property type="match status" value="1"/>
</dbReference>